<dbReference type="AlphaFoldDB" id="A0A285PD51"/>
<sequence>MTQQNHTRENQTLVLALLRSQQLFMRAMGSVFRSAGLTASQWDTLETLSNKGALSINDLMRLTLSTSGNLDVVVKNLMQAGLVEKTVDERDRRARVLRLTQAGNQKVADFMPVHNRALEQIFGDLGLQSKRETIRTLNQLRKKLPQPKKDAT</sequence>
<evidence type="ECO:0000313" key="2">
    <source>
        <dbReference type="EMBL" id="SNZ19680.1"/>
    </source>
</evidence>
<dbReference type="SMART" id="SM00347">
    <property type="entry name" value="HTH_MARR"/>
    <property type="match status" value="1"/>
</dbReference>
<dbReference type="EMBL" id="OBEL01000002">
    <property type="protein sequence ID" value="SNZ19680.1"/>
    <property type="molecule type" value="Genomic_DNA"/>
</dbReference>
<dbReference type="PANTHER" id="PTHR33164">
    <property type="entry name" value="TRANSCRIPTIONAL REGULATOR, MARR FAMILY"/>
    <property type="match status" value="1"/>
</dbReference>
<organism evidence="2 3">
    <name type="scientific">Cohaesibacter gelatinilyticus</name>
    <dbReference type="NCBI Taxonomy" id="372072"/>
    <lineage>
        <taxon>Bacteria</taxon>
        <taxon>Pseudomonadati</taxon>
        <taxon>Pseudomonadota</taxon>
        <taxon>Alphaproteobacteria</taxon>
        <taxon>Hyphomicrobiales</taxon>
        <taxon>Cohaesibacteraceae</taxon>
    </lineage>
</organism>
<dbReference type="InterPro" id="IPR036390">
    <property type="entry name" value="WH_DNA-bd_sf"/>
</dbReference>
<proteinExistence type="predicted"/>
<reference evidence="2 3" key="1">
    <citation type="submission" date="2017-09" db="EMBL/GenBank/DDBJ databases">
        <authorList>
            <person name="Ehlers B."/>
            <person name="Leendertz F.H."/>
        </authorList>
    </citation>
    <scope>NUCLEOTIDE SEQUENCE [LARGE SCALE GENOMIC DNA]</scope>
    <source>
        <strain evidence="2 3">DSM 18289</strain>
    </source>
</reference>
<evidence type="ECO:0000313" key="3">
    <source>
        <dbReference type="Proteomes" id="UP000219439"/>
    </source>
</evidence>
<dbReference type="InterPro" id="IPR039422">
    <property type="entry name" value="MarR/SlyA-like"/>
</dbReference>
<dbReference type="Pfam" id="PF12802">
    <property type="entry name" value="MarR_2"/>
    <property type="match status" value="1"/>
</dbReference>
<dbReference type="Gene3D" id="1.10.10.10">
    <property type="entry name" value="Winged helix-like DNA-binding domain superfamily/Winged helix DNA-binding domain"/>
    <property type="match status" value="1"/>
</dbReference>
<gene>
    <name evidence="2" type="ORF">SAMN06265368_2770</name>
</gene>
<dbReference type="PROSITE" id="PS50995">
    <property type="entry name" value="HTH_MARR_2"/>
    <property type="match status" value="1"/>
</dbReference>
<dbReference type="Proteomes" id="UP000219439">
    <property type="component" value="Unassembled WGS sequence"/>
</dbReference>
<evidence type="ECO:0000259" key="1">
    <source>
        <dbReference type="PROSITE" id="PS50995"/>
    </source>
</evidence>
<dbReference type="PANTHER" id="PTHR33164:SF43">
    <property type="entry name" value="HTH-TYPE TRANSCRIPTIONAL REPRESSOR YETL"/>
    <property type="match status" value="1"/>
</dbReference>
<feature type="domain" description="HTH marR-type" evidence="1">
    <location>
        <begin position="10"/>
        <end position="146"/>
    </location>
</feature>
<accession>A0A285PD51</accession>
<dbReference type="GO" id="GO:0003677">
    <property type="term" value="F:DNA binding"/>
    <property type="evidence" value="ECO:0007669"/>
    <property type="project" value="UniProtKB-KW"/>
</dbReference>
<dbReference type="InterPro" id="IPR000835">
    <property type="entry name" value="HTH_MarR-typ"/>
</dbReference>
<dbReference type="GO" id="GO:0006950">
    <property type="term" value="P:response to stress"/>
    <property type="evidence" value="ECO:0007669"/>
    <property type="project" value="TreeGrafter"/>
</dbReference>
<dbReference type="InterPro" id="IPR036388">
    <property type="entry name" value="WH-like_DNA-bd_sf"/>
</dbReference>
<protein>
    <submittedName>
        <fullName evidence="2">DNA-binding transcriptional regulator, MarR family</fullName>
    </submittedName>
</protein>
<dbReference type="RefSeq" id="WP_097154009.1">
    <property type="nucleotide sequence ID" value="NZ_OBEL01000002.1"/>
</dbReference>
<keyword evidence="2" id="KW-0238">DNA-binding</keyword>
<name>A0A285PD51_9HYPH</name>
<keyword evidence="3" id="KW-1185">Reference proteome</keyword>
<dbReference type="SUPFAM" id="SSF46785">
    <property type="entry name" value="Winged helix' DNA-binding domain"/>
    <property type="match status" value="1"/>
</dbReference>
<dbReference type="OrthoDB" id="7427954at2"/>
<dbReference type="GO" id="GO:0003700">
    <property type="term" value="F:DNA-binding transcription factor activity"/>
    <property type="evidence" value="ECO:0007669"/>
    <property type="project" value="InterPro"/>
</dbReference>